<dbReference type="InterPro" id="IPR000719">
    <property type="entry name" value="Prot_kinase_dom"/>
</dbReference>
<dbReference type="PANTHER" id="PTHR47774:SF1">
    <property type="entry name" value="GROWTH-DIFFERENTIATION TRANSITION PROTEIN 5-RELATED"/>
    <property type="match status" value="1"/>
</dbReference>
<dbReference type="Pfam" id="PF22215">
    <property type="entry name" value="MLKL_N"/>
    <property type="match status" value="1"/>
</dbReference>
<proteinExistence type="predicted"/>
<dbReference type="InterPro" id="IPR059179">
    <property type="entry name" value="MLKL-like_MCAfunc"/>
</dbReference>
<dbReference type="SUPFAM" id="SSF56112">
    <property type="entry name" value="Protein kinase-like (PK-like)"/>
    <property type="match status" value="1"/>
</dbReference>
<comment type="caution">
    <text evidence="2">The sequence shown here is derived from an EMBL/GenBank/DDBJ whole genome shotgun (WGS) entry which is preliminary data.</text>
</comment>
<protein>
    <recommendedName>
        <fullName evidence="1">Protein kinase domain-containing protein</fullName>
    </recommendedName>
</protein>
<dbReference type="GO" id="GO:0004672">
    <property type="term" value="F:protein kinase activity"/>
    <property type="evidence" value="ECO:0007669"/>
    <property type="project" value="InterPro"/>
</dbReference>
<dbReference type="PANTHER" id="PTHR47774">
    <property type="entry name" value="GROWTH-DIFFERENTIATION TRANSITION PROTEIN 5-RELATED"/>
    <property type="match status" value="1"/>
</dbReference>
<dbReference type="Gene3D" id="1.20.930.20">
    <property type="entry name" value="Adaptor protein Cbl, N-terminal domain"/>
    <property type="match status" value="1"/>
</dbReference>
<dbReference type="VEuPathDB" id="FungiDB:RhiirFUN_018649"/>
<keyword evidence="3" id="KW-1185">Reference proteome</keyword>
<gene>
    <name evidence="2" type="ORF">GLOIN_2v65477</name>
</gene>
<dbReference type="Pfam" id="PF07714">
    <property type="entry name" value="PK_Tyr_Ser-Thr"/>
    <property type="match status" value="1"/>
</dbReference>
<dbReference type="GO" id="GO:0007166">
    <property type="term" value="P:cell surface receptor signaling pathway"/>
    <property type="evidence" value="ECO:0007669"/>
    <property type="project" value="InterPro"/>
</dbReference>
<dbReference type="InterPro" id="IPR036537">
    <property type="entry name" value="Adaptor_Cbl_N_dom_sf"/>
</dbReference>
<sequence>MEDDKSNKKKSKYIGDMASFASQGIQVASTGLGVAGDIAPVLVPFTNFLPLIKEIGSVFEAIIDIVEAAEHNKRTCKVLKERVRVAKLAVQQLREEKDEKEDFFNKNNYSSLQELAGIIKQIEKFVLEISQMKTLTKYIKAKNTEKKFTELCNDFDSCVKLLSFSIDVKITGQVKSISNELEQFKIDQDDLAKYLQDMVAGVSTDVKGIGKDVKGIGDGVKDIGNDTKEIKDSLKDLNDQFSSTVVKVNTMSTTMEKLLMAESSQNQKKIDNIFQVNPLKISDYEQDDIEDLRKNGRVSKWYNIKNKSEEFAFKTISEQEDQKLVQNQVTILKELHDCQNIIKFYGLTCEGNKWYLVTEWAEYGNLREYYTNNKDQFDLRLKLRMSLDIARGLNFLRAVEVIL</sequence>
<dbReference type="AlphaFoldDB" id="A0A2P4Q149"/>
<dbReference type="InterPro" id="IPR054000">
    <property type="entry name" value="MLKL_N"/>
</dbReference>
<evidence type="ECO:0000313" key="2">
    <source>
        <dbReference type="EMBL" id="POG71359.1"/>
    </source>
</evidence>
<evidence type="ECO:0000313" key="3">
    <source>
        <dbReference type="Proteomes" id="UP000018888"/>
    </source>
</evidence>
<dbReference type="InterPro" id="IPR011009">
    <property type="entry name" value="Kinase-like_dom_sf"/>
</dbReference>
<reference evidence="2 3" key="1">
    <citation type="journal article" date="2013" name="Proc. Natl. Acad. Sci. U.S.A.">
        <title>Genome of an arbuscular mycorrhizal fungus provides insight into the oldest plant symbiosis.</title>
        <authorList>
            <person name="Tisserant E."/>
            <person name="Malbreil M."/>
            <person name="Kuo A."/>
            <person name="Kohler A."/>
            <person name="Symeonidi A."/>
            <person name="Balestrini R."/>
            <person name="Charron P."/>
            <person name="Duensing N."/>
            <person name="Frei Dit Frey N."/>
            <person name="Gianinazzi-Pearson V."/>
            <person name="Gilbert L.B."/>
            <person name="Handa Y."/>
            <person name="Herr J.R."/>
            <person name="Hijri M."/>
            <person name="Koul R."/>
            <person name="Kawaguchi M."/>
            <person name="Krajinski F."/>
            <person name="Lammers P.J."/>
            <person name="Masclaux F.G."/>
            <person name="Murat C."/>
            <person name="Morin E."/>
            <person name="Ndikumana S."/>
            <person name="Pagni M."/>
            <person name="Petitpierre D."/>
            <person name="Requena N."/>
            <person name="Rosikiewicz P."/>
            <person name="Riley R."/>
            <person name="Saito K."/>
            <person name="San Clemente H."/>
            <person name="Shapiro H."/>
            <person name="van Tuinen D."/>
            <person name="Becard G."/>
            <person name="Bonfante P."/>
            <person name="Paszkowski U."/>
            <person name="Shachar-Hill Y.Y."/>
            <person name="Tuskan G.A."/>
            <person name="Young P.W."/>
            <person name="Sanders I.R."/>
            <person name="Henrissat B."/>
            <person name="Rensing S.A."/>
            <person name="Grigoriev I.V."/>
            <person name="Corradi N."/>
            <person name="Roux C."/>
            <person name="Martin F."/>
        </authorList>
    </citation>
    <scope>NUCLEOTIDE SEQUENCE [LARGE SCALE GENOMIC DNA]</scope>
    <source>
        <strain evidence="2 3">DAOM 197198</strain>
    </source>
</reference>
<organism evidence="2 3">
    <name type="scientific">Rhizophagus irregularis (strain DAOM 181602 / DAOM 197198 / MUCL 43194)</name>
    <name type="common">Arbuscular mycorrhizal fungus</name>
    <name type="synonym">Glomus intraradices</name>
    <dbReference type="NCBI Taxonomy" id="747089"/>
    <lineage>
        <taxon>Eukaryota</taxon>
        <taxon>Fungi</taxon>
        <taxon>Fungi incertae sedis</taxon>
        <taxon>Mucoromycota</taxon>
        <taxon>Glomeromycotina</taxon>
        <taxon>Glomeromycetes</taxon>
        <taxon>Glomerales</taxon>
        <taxon>Glomeraceae</taxon>
        <taxon>Rhizophagus</taxon>
    </lineage>
</organism>
<name>A0A2P4Q149_RHIID</name>
<reference evidence="2 3" key="2">
    <citation type="journal article" date="2018" name="New Phytol.">
        <title>High intraspecific genome diversity in the model arbuscular mycorrhizal symbiont Rhizophagus irregularis.</title>
        <authorList>
            <person name="Chen E.C.H."/>
            <person name="Morin E."/>
            <person name="Beaudet D."/>
            <person name="Noel J."/>
            <person name="Yildirir G."/>
            <person name="Ndikumana S."/>
            <person name="Charron P."/>
            <person name="St-Onge C."/>
            <person name="Giorgi J."/>
            <person name="Kruger M."/>
            <person name="Marton T."/>
            <person name="Ropars J."/>
            <person name="Grigoriev I.V."/>
            <person name="Hainaut M."/>
            <person name="Henrissat B."/>
            <person name="Roux C."/>
            <person name="Martin F."/>
            <person name="Corradi N."/>
        </authorList>
    </citation>
    <scope>NUCLEOTIDE SEQUENCE [LARGE SCALE GENOMIC DNA]</scope>
    <source>
        <strain evidence="2 3">DAOM 197198</strain>
    </source>
</reference>
<dbReference type="PROSITE" id="PS50011">
    <property type="entry name" value="PROTEIN_KINASE_DOM"/>
    <property type="match status" value="1"/>
</dbReference>
<feature type="domain" description="Protein kinase" evidence="1">
    <location>
        <begin position="284"/>
        <end position="403"/>
    </location>
</feature>
<dbReference type="EMBL" id="AUPC02000109">
    <property type="protein sequence ID" value="POG71359.1"/>
    <property type="molecule type" value="Genomic_DNA"/>
</dbReference>
<dbReference type="GO" id="GO:0005524">
    <property type="term" value="F:ATP binding"/>
    <property type="evidence" value="ECO:0007669"/>
    <property type="project" value="InterPro"/>
</dbReference>
<dbReference type="Gene3D" id="1.10.510.10">
    <property type="entry name" value="Transferase(Phosphotransferase) domain 1"/>
    <property type="match status" value="1"/>
</dbReference>
<dbReference type="InterPro" id="IPR001245">
    <property type="entry name" value="Ser-Thr/Tyr_kinase_cat_dom"/>
</dbReference>
<dbReference type="GO" id="GO:0050793">
    <property type="term" value="P:regulation of developmental process"/>
    <property type="evidence" value="ECO:0007669"/>
    <property type="project" value="TreeGrafter"/>
</dbReference>
<dbReference type="InterPro" id="IPR052015">
    <property type="entry name" value="GDT_regulator"/>
</dbReference>
<dbReference type="CDD" id="cd21037">
    <property type="entry name" value="MLKL_NTD"/>
    <property type="match status" value="1"/>
</dbReference>
<dbReference type="Proteomes" id="UP000018888">
    <property type="component" value="Unassembled WGS sequence"/>
</dbReference>
<accession>A0A2P4Q149</accession>
<evidence type="ECO:0000259" key="1">
    <source>
        <dbReference type="PROSITE" id="PS50011"/>
    </source>
</evidence>